<evidence type="ECO:0000313" key="1">
    <source>
        <dbReference type="EMBL" id="GBP65778.1"/>
    </source>
</evidence>
<gene>
    <name evidence="1" type="ORF">EVAR_30836_1</name>
</gene>
<dbReference type="Proteomes" id="UP000299102">
    <property type="component" value="Unassembled WGS sequence"/>
</dbReference>
<protein>
    <submittedName>
        <fullName evidence="1">Uncharacterized protein</fullName>
    </submittedName>
</protein>
<comment type="caution">
    <text evidence="1">The sequence shown here is derived from an EMBL/GenBank/DDBJ whole genome shotgun (WGS) entry which is preliminary data.</text>
</comment>
<accession>A0A4C1XQK1</accession>
<reference evidence="1 2" key="1">
    <citation type="journal article" date="2019" name="Commun. Biol.">
        <title>The bagworm genome reveals a unique fibroin gene that provides high tensile strength.</title>
        <authorList>
            <person name="Kono N."/>
            <person name="Nakamura H."/>
            <person name="Ohtoshi R."/>
            <person name="Tomita M."/>
            <person name="Numata K."/>
            <person name="Arakawa K."/>
        </authorList>
    </citation>
    <scope>NUCLEOTIDE SEQUENCE [LARGE SCALE GENOMIC DNA]</scope>
</reference>
<organism evidence="1 2">
    <name type="scientific">Eumeta variegata</name>
    <name type="common">Bagworm moth</name>
    <name type="synonym">Eumeta japonica</name>
    <dbReference type="NCBI Taxonomy" id="151549"/>
    <lineage>
        <taxon>Eukaryota</taxon>
        <taxon>Metazoa</taxon>
        <taxon>Ecdysozoa</taxon>
        <taxon>Arthropoda</taxon>
        <taxon>Hexapoda</taxon>
        <taxon>Insecta</taxon>
        <taxon>Pterygota</taxon>
        <taxon>Neoptera</taxon>
        <taxon>Endopterygota</taxon>
        <taxon>Lepidoptera</taxon>
        <taxon>Glossata</taxon>
        <taxon>Ditrysia</taxon>
        <taxon>Tineoidea</taxon>
        <taxon>Psychidae</taxon>
        <taxon>Oiketicinae</taxon>
        <taxon>Eumeta</taxon>
    </lineage>
</organism>
<keyword evidence="2" id="KW-1185">Reference proteome</keyword>
<proteinExistence type="predicted"/>
<dbReference type="AlphaFoldDB" id="A0A4C1XQK1"/>
<sequence length="119" mass="13227">MCVCRDHVLYFTIAKLKLELALGVSPEIEDRRRYDRKFGQGYVHGGPIKKGETYELYAARVTPGSSISSHSLQAFALSTSCRIDTYLIRAFEYITREQYARSPDGGGRGAGFKAAVTVN</sequence>
<dbReference type="EMBL" id="BGZK01000939">
    <property type="protein sequence ID" value="GBP65778.1"/>
    <property type="molecule type" value="Genomic_DNA"/>
</dbReference>
<name>A0A4C1XQK1_EUMVA</name>
<evidence type="ECO:0000313" key="2">
    <source>
        <dbReference type="Proteomes" id="UP000299102"/>
    </source>
</evidence>